<comment type="caution">
    <text evidence="3">The sequence shown here is derived from an EMBL/GenBank/DDBJ whole genome shotgun (WGS) entry which is preliminary data.</text>
</comment>
<name>A0AAW5E235_9BACI</name>
<keyword evidence="2" id="KW-0472">Membrane</keyword>
<evidence type="ECO:0000256" key="2">
    <source>
        <dbReference type="SAM" id="Phobius"/>
    </source>
</evidence>
<accession>A0AAW5E235</accession>
<feature type="region of interest" description="Disordered" evidence="1">
    <location>
        <begin position="97"/>
        <end position="117"/>
    </location>
</feature>
<gene>
    <name evidence="3" type="ORF">MJG50_16685</name>
</gene>
<dbReference type="RefSeq" id="WP_240256889.1">
    <property type="nucleotide sequence ID" value="NZ_JAKTTI010000031.1"/>
</dbReference>
<keyword evidence="2" id="KW-1133">Transmembrane helix</keyword>
<dbReference type="Pfam" id="PF14074">
    <property type="entry name" value="DUF4257"/>
    <property type="match status" value="1"/>
</dbReference>
<dbReference type="EMBL" id="JAKTTI010000031">
    <property type="protein sequence ID" value="MCH1626972.1"/>
    <property type="molecule type" value="Genomic_DNA"/>
</dbReference>
<keyword evidence="4" id="KW-1185">Reference proteome</keyword>
<feature type="compositionally biased region" description="Polar residues" evidence="1">
    <location>
        <begin position="97"/>
        <end position="106"/>
    </location>
</feature>
<dbReference type="AlphaFoldDB" id="A0AAW5E235"/>
<dbReference type="Proteomes" id="UP001431131">
    <property type="component" value="Unassembled WGS sequence"/>
</dbReference>
<feature type="transmembrane region" description="Helical" evidence="2">
    <location>
        <begin position="6"/>
        <end position="24"/>
    </location>
</feature>
<dbReference type="InterPro" id="IPR025353">
    <property type="entry name" value="DUF4257"/>
</dbReference>
<protein>
    <submittedName>
        <fullName evidence="3">DUF4257 domain-containing protein</fullName>
    </submittedName>
</protein>
<evidence type="ECO:0000313" key="4">
    <source>
        <dbReference type="Proteomes" id="UP001431131"/>
    </source>
</evidence>
<reference evidence="3" key="1">
    <citation type="submission" date="2022-02" db="EMBL/GenBank/DDBJ databases">
        <title>Fredinandcohnia quinoae sp. nov. isolated from Chenopodium quinoa seeds.</title>
        <authorList>
            <person name="Saati-Santamaria Z."/>
            <person name="Flores-Felix J.D."/>
            <person name="Igual J.M."/>
            <person name="Velazquez E."/>
            <person name="Garcia-Fraile P."/>
            <person name="Martinez-Molina E."/>
        </authorList>
    </citation>
    <scope>NUCLEOTIDE SEQUENCE</scope>
    <source>
        <strain evidence="3">SECRCQ15</strain>
    </source>
</reference>
<keyword evidence="2" id="KW-0812">Transmembrane</keyword>
<feature type="transmembrane region" description="Helical" evidence="2">
    <location>
        <begin position="36"/>
        <end position="57"/>
    </location>
</feature>
<sequence length="117" mass="12905">MLLNLIIAVCIGGCMGLLGHAKRQGKIEKPRITKRFIYLGFLEEVLIGTIAAVLIVVTSETESLFRVVFLSILAGYGGDTIIQSLDLVRRVQVSKNSLQQKPTNEQETIEKNDETGM</sequence>
<evidence type="ECO:0000313" key="3">
    <source>
        <dbReference type="EMBL" id="MCH1626972.1"/>
    </source>
</evidence>
<evidence type="ECO:0000256" key="1">
    <source>
        <dbReference type="SAM" id="MobiDB-lite"/>
    </source>
</evidence>
<proteinExistence type="predicted"/>
<organism evidence="3 4">
    <name type="scientific">Fredinandcohnia quinoae</name>
    <dbReference type="NCBI Taxonomy" id="2918902"/>
    <lineage>
        <taxon>Bacteria</taxon>
        <taxon>Bacillati</taxon>
        <taxon>Bacillota</taxon>
        <taxon>Bacilli</taxon>
        <taxon>Bacillales</taxon>
        <taxon>Bacillaceae</taxon>
        <taxon>Fredinandcohnia</taxon>
    </lineage>
</organism>
<feature type="compositionally biased region" description="Basic and acidic residues" evidence="1">
    <location>
        <begin position="108"/>
        <end position="117"/>
    </location>
</feature>